<dbReference type="Pfam" id="PF05050">
    <property type="entry name" value="Methyltransf_21"/>
    <property type="match status" value="1"/>
</dbReference>
<dbReference type="Pfam" id="PF13946">
    <property type="entry name" value="DUF4214"/>
    <property type="match status" value="1"/>
</dbReference>
<accession>A0A382CHN7</accession>
<dbReference type="NCBIfam" id="TIGR01444">
    <property type="entry name" value="fkbM_fam"/>
    <property type="match status" value="1"/>
</dbReference>
<evidence type="ECO:0000259" key="2">
    <source>
        <dbReference type="Pfam" id="PF13946"/>
    </source>
</evidence>
<protein>
    <recommendedName>
        <fullName evidence="4">Methyltransferase FkbM domain-containing protein</fullName>
    </recommendedName>
</protein>
<reference evidence="3" key="1">
    <citation type="submission" date="2018-05" db="EMBL/GenBank/DDBJ databases">
        <authorList>
            <person name="Lanie J.A."/>
            <person name="Ng W.-L."/>
            <person name="Kazmierczak K.M."/>
            <person name="Andrzejewski T.M."/>
            <person name="Davidsen T.M."/>
            <person name="Wayne K.J."/>
            <person name="Tettelin H."/>
            <person name="Glass J.I."/>
            <person name="Rusch D."/>
            <person name="Podicherti R."/>
            <person name="Tsui H.-C.T."/>
            <person name="Winkler M.E."/>
        </authorList>
    </citation>
    <scope>NUCLEOTIDE SEQUENCE</scope>
</reference>
<evidence type="ECO:0000259" key="1">
    <source>
        <dbReference type="Pfam" id="PF05050"/>
    </source>
</evidence>
<evidence type="ECO:0000313" key="3">
    <source>
        <dbReference type="EMBL" id="SVB25322.1"/>
    </source>
</evidence>
<dbReference type="Gene3D" id="3.40.50.150">
    <property type="entry name" value="Vaccinia Virus protein VP39"/>
    <property type="match status" value="1"/>
</dbReference>
<evidence type="ECO:0008006" key="4">
    <source>
        <dbReference type="Google" id="ProtNLM"/>
    </source>
</evidence>
<dbReference type="InterPro" id="IPR006342">
    <property type="entry name" value="FkbM_mtfrase"/>
</dbReference>
<dbReference type="EMBL" id="UINC01034459">
    <property type="protein sequence ID" value="SVB25322.1"/>
    <property type="molecule type" value="Genomic_DNA"/>
</dbReference>
<dbReference type="InterPro" id="IPR029063">
    <property type="entry name" value="SAM-dependent_MTases_sf"/>
</dbReference>
<organism evidence="3">
    <name type="scientific">marine metagenome</name>
    <dbReference type="NCBI Taxonomy" id="408172"/>
    <lineage>
        <taxon>unclassified sequences</taxon>
        <taxon>metagenomes</taxon>
        <taxon>ecological metagenomes</taxon>
    </lineage>
</organism>
<sequence>VTKRSSTPPTDPSLATDADVYHAYRLILGRDPDPDGLAHYRRRIAEGLTVDALARTFLHSDEHAQRLGQERRHDEAAVDLGGYQVMVRRSDPDFGADIAHWRVYEEPVRAALRELLTVGDTFLDVGANIGVMTFLAATAVGPTGRVIAVEPNPDNVQLLYRGILLNRYSNVEVFPIAAADQQAIVGLSGRSNTTLTEPDSTAPPTWFAQSVALDETLAALPKLDVIKMDIEGAEAMALRGLERLVTTYRPALVVEFNPRCLKQQGEDPAAFAAQILKLYPTVRVVSQFGDDQRFTRADDLVSFWHRREAEVAAAGKLPSGLLHFDLVTERR</sequence>
<dbReference type="PANTHER" id="PTHR34203">
    <property type="entry name" value="METHYLTRANSFERASE, FKBM FAMILY PROTEIN"/>
    <property type="match status" value="1"/>
</dbReference>
<gene>
    <name evidence="3" type="ORF">METZ01_LOCUS178176</name>
</gene>
<name>A0A382CHN7_9ZZZZ</name>
<dbReference type="AlphaFoldDB" id="A0A382CHN7"/>
<dbReference type="CDD" id="cd02440">
    <property type="entry name" value="AdoMet_MTases"/>
    <property type="match status" value="1"/>
</dbReference>
<proteinExistence type="predicted"/>
<dbReference type="InterPro" id="IPR025282">
    <property type="entry name" value="DUF4214"/>
</dbReference>
<dbReference type="InterPro" id="IPR052514">
    <property type="entry name" value="SAM-dependent_MTase"/>
</dbReference>
<dbReference type="SUPFAM" id="SSF53335">
    <property type="entry name" value="S-adenosyl-L-methionine-dependent methyltransferases"/>
    <property type="match status" value="1"/>
</dbReference>
<dbReference type="PANTHER" id="PTHR34203:SF15">
    <property type="entry name" value="SLL1173 PROTEIN"/>
    <property type="match status" value="1"/>
</dbReference>
<feature type="non-terminal residue" evidence="3">
    <location>
        <position position="1"/>
    </location>
</feature>
<feature type="domain" description="DUF4214" evidence="2">
    <location>
        <begin position="20"/>
        <end position="65"/>
    </location>
</feature>
<feature type="domain" description="Methyltransferase FkbM" evidence="1">
    <location>
        <begin position="124"/>
        <end position="260"/>
    </location>
</feature>